<dbReference type="InterPro" id="IPR039448">
    <property type="entry name" value="Beta_helix"/>
</dbReference>
<gene>
    <name evidence="2" type="ORF">C1H87_04290</name>
</gene>
<evidence type="ECO:0000313" key="3">
    <source>
        <dbReference type="Proteomes" id="UP000235826"/>
    </source>
</evidence>
<accession>A0A2K9PLP2</accession>
<evidence type="ECO:0000313" key="2">
    <source>
        <dbReference type="EMBL" id="AUP77972.1"/>
    </source>
</evidence>
<dbReference type="EMBL" id="CP025791">
    <property type="protein sequence ID" value="AUP77972.1"/>
    <property type="molecule type" value="Genomic_DNA"/>
</dbReference>
<dbReference type="InterPro" id="IPR011050">
    <property type="entry name" value="Pectin_lyase_fold/virulence"/>
</dbReference>
<dbReference type="Pfam" id="PF13229">
    <property type="entry name" value="Beta_helix"/>
    <property type="match status" value="1"/>
</dbReference>
<dbReference type="InterPro" id="IPR006626">
    <property type="entry name" value="PbH1"/>
</dbReference>
<name>A0A2K9PLP2_9FLAO</name>
<dbReference type="RefSeq" id="WP_102754631.1">
    <property type="nucleotide sequence ID" value="NZ_CP025791.1"/>
</dbReference>
<organism evidence="2 3">
    <name type="scientific">Flavivirga eckloniae</name>
    <dbReference type="NCBI Taxonomy" id="1803846"/>
    <lineage>
        <taxon>Bacteria</taxon>
        <taxon>Pseudomonadati</taxon>
        <taxon>Bacteroidota</taxon>
        <taxon>Flavobacteriia</taxon>
        <taxon>Flavobacteriales</taxon>
        <taxon>Flavobacteriaceae</taxon>
        <taxon>Flavivirga</taxon>
    </lineage>
</organism>
<dbReference type="SMART" id="SM00710">
    <property type="entry name" value="PbH1"/>
    <property type="match status" value="10"/>
</dbReference>
<dbReference type="AlphaFoldDB" id="A0A2K9PLP2"/>
<sequence length="646" mass="70143">MKNLLYYLLMFIVCVTVSCGKDDLDNPEKDIVKDVPPNVITTPCEFGLSDASANSTIKINCLLDLKGETIDLPENIVVEFDGGDIINGKLNFTNGGKIDGRLLSSKLELEGDVKLIDPTFKFYAIRWDIVEGKTTFEIALKNNTNLEGVMFFTKSLGATTFNIDKLDAYFEIATVTSTTTNANWYPSKEAINIPSDFNLVMTDNTHLRVFPAQLGVSREGGTLLAVRHESNVTVKGGTLHGDRELRQYSEDDGQEGSHLFHIHSGKNVTLDGIKFVEGSVGSITIYSTGFSFNPNYDPTTGVVIKNCEFLRSRRMAISLTDGRDVIIQGNTFTDTALASPNSKGGEVGYAINVEPDRYRDENDVLKERQRAFNVLIKGNTETGSRGGFATLTIGQNITVEDNDIGTRVVYSLVSESKVINNRFKASGTAIDSWAIFAAGTGVTVFDNEIAENTIEGYSLGIVVGSNEAYVRENVIKDCGSGIQLSKAFKARIHNNTINVTGNGIQATNTHSDDVEIKGNDVTTSGNFNIYLANLNNKEEHKDYKIVLDGNKLLSTKNVSISNATGITFKNNEVNGGIGVGNVSNVEVALNTIKPNESDGIRVFGSNASFSIMNNTITEPTGAARYECINNDADNPDATIMTGNTCN</sequence>
<dbReference type="PROSITE" id="PS51257">
    <property type="entry name" value="PROKAR_LIPOPROTEIN"/>
    <property type="match status" value="1"/>
</dbReference>
<dbReference type="Gene3D" id="2.160.20.10">
    <property type="entry name" value="Single-stranded right-handed beta-helix, Pectin lyase-like"/>
    <property type="match status" value="2"/>
</dbReference>
<protein>
    <recommendedName>
        <fullName evidence="1">Right handed beta helix domain-containing protein</fullName>
    </recommendedName>
</protein>
<reference evidence="2 3" key="1">
    <citation type="submission" date="2018-01" db="EMBL/GenBank/DDBJ databases">
        <title>Complete genome sequence of Flavivirga eckloniae ECD14 isolated from seaweed Ecklonia cava.</title>
        <authorList>
            <person name="Lee J.H."/>
            <person name="Baik K.S."/>
            <person name="Seong C.N."/>
        </authorList>
    </citation>
    <scope>NUCLEOTIDE SEQUENCE [LARGE SCALE GENOMIC DNA]</scope>
    <source>
        <strain evidence="2 3">ECD14</strain>
    </source>
</reference>
<dbReference type="KEGG" id="fek:C1H87_04290"/>
<feature type="domain" description="Right handed beta helix" evidence="1">
    <location>
        <begin position="375"/>
        <end position="520"/>
    </location>
</feature>
<keyword evidence="3" id="KW-1185">Reference proteome</keyword>
<evidence type="ECO:0000259" key="1">
    <source>
        <dbReference type="Pfam" id="PF13229"/>
    </source>
</evidence>
<proteinExistence type="predicted"/>
<dbReference type="SUPFAM" id="SSF51126">
    <property type="entry name" value="Pectin lyase-like"/>
    <property type="match status" value="1"/>
</dbReference>
<dbReference type="OrthoDB" id="1400405at2"/>
<dbReference type="InterPro" id="IPR012334">
    <property type="entry name" value="Pectin_lyas_fold"/>
</dbReference>
<dbReference type="Proteomes" id="UP000235826">
    <property type="component" value="Chromosome"/>
</dbReference>